<feature type="region of interest" description="Disordered" evidence="3">
    <location>
        <begin position="451"/>
        <end position="473"/>
    </location>
</feature>
<dbReference type="EC" id="3.1.26.4" evidence="2"/>
<dbReference type="STRING" id="623744.A0A553QRL6"/>
<dbReference type="PANTHER" id="PTHR33050:SF7">
    <property type="entry name" value="RIBONUCLEASE H"/>
    <property type="match status" value="1"/>
</dbReference>
<dbReference type="InterPro" id="IPR043128">
    <property type="entry name" value="Rev_trsase/Diguanyl_cyclase"/>
</dbReference>
<dbReference type="OrthoDB" id="7756796at2759"/>
<dbReference type="SUPFAM" id="SSF56672">
    <property type="entry name" value="DNA/RNA polymerases"/>
    <property type="match status" value="1"/>
</dbReference>
<protein>
    <recommendedName>
        <fullName evidence="2">ribonuclease H</fullName>
        <ecNumber evidence="2">3.1.26.4</ecNumber>
    </recommendedName>
</protein>
<dbReference type="InterPro" id="IPR043502">
    <property type="entry name" value="DNA/RNA_pol_sf"/>
</dbReference>
<dbReference type="InterPro" id="IPR000477">
    <property type="entry name" value="RT_dom"/>
</dbReference>
<keyword evidence="6" id="KW-1185">Reference proteome</keyword>
<name>A0A553QRL6_9TELE</name>
<dbReference type="AlphaFoldDB" id="A0A553QRL6"/>
<dbReference type="InterPro" id="IPR052055">
    <property type="entry name" value="Hepadnavirus_pol/RT"/>
</dbReference>
<proteinExistence type="inferred from homology"/>
<comment type="similarity">
    <text evidence="1">Belongs to the beta type-B retroviral polymerase family. HERV class-II K(HML-2) pol subfamily.</text>
</comment>
<dbReference type="EMBL" id="SRMA01025616">
    <property type="protein sequence ID" value="TRY92426.1"/>
    <property type="molecule type" value="Genomic_DNA"/>
</dbReference>
<evidence type="ECO:0000256" key="1">
    <source>
        <dbReference type="ARBA" id="ARBA00010879"/>
    </source>
</evidence>
<evidence type="ECO:0000259" key="4">
    <source>
        <dbReference type="Pfam" id="PF00078"/>
    </source>
</evidence>
<feature type="domain" description="Reverse transcriptase" evidence="4">
    <location>
        <begin position="266"/>
        <end position="342"/>
    </location>
</feature>
<feature type="compositionally biased region" description="Polar residues" evidence="3">
    <location>
        <begin position="451"/>
        <end position="460"/>
    </location>
</feature>
<feature type="non-terminal residue" evidence="5">
    <location>
        <position position="1"/>
    </location>
</feature>
<dbReference type="Proteomes" id="UP000316079">
    <property type="component" value="Unassembled WGS sequence"/>
</dbReference>
<evidence type="ECO:0000313" key="6">
    <source>
        <dbReference type="Proteomes" id="UP000316079"/>
    </source>
</evidence>
<evidence type="ECO:0000313" key="5">
    <source>
        <dbReference type="EMBL" id="TRY92426.1"/>
    </source>
</evidence>
<dbReference type="Pfam" id="PF00078">
    <property type="entry name" value="RVT_1"/>
    <property type="match status" value="1"/>
</dbReference>
<dbReference type="GO" id="GO:0004523">
    <property type="term" value="F:RNA-DNA hybrid ribonuclease activity"/>
    <property type="evidence" value="ECO:0007669"/>
    <property type="project" value="UniProtKB-EC"/>
</dbReference>
<evidence type="ECO:0000256" key="2">
    <source>
        <dbReference type="ARBA" id="ARBA00012180"/>
    </source>
</evidence>
<dbReference type="Gene3D" id="3.30.70.270">
    <property type="match status" value="1"/>
</dbReference>
<sequence>SVPETLVGIRPTEWERITVRGGSPPHTPRCCPSDGGTHCWTRMPCALGFLFLGPTKIPTWARAPLAMAESAGAQHPCPHLTISQGQPPVIPPLSPPSGGHAMGTIGTSRPHSLSAYLGAWRKLPGVSQWVVRTIRQGYTIQFVRLIPVRGDRRPFNKRCGRAGTPSRYGTRVLQPILPGPQEIRRAATNLGSEASKPAPGQVPVQDADGPLHSTVHPSWRLVRNNRPEGRVLSGRSGTKTQTLSKVLFRRPCIPVQGPTLRSCPIPSHLHKVVRAALAPLRRAGIRILDYLDDWLLLASSRDQLIRHQGKVLSHLKRLGLKVNWEKSRLTPVRTISFLGLELNSESMLAQLSVERARALLTALSAVSSRPVVRLKIFQRLLGHMAAAAPVIRLGLLRMRPLQLWLLSRVPSWAYGRRAPLPEGLEFGVLPALRCAGTLLAQEQTLICVSPSEPSGTVSVQGQGGRARTAPDRPFLAEQSLVSRPLCARDSPPLADPSESRPPDSGWGIQAPAARPLGPTRMAYLSAVDPEPLPPSVVRTLDHALAPFTEHATLVNGVGRPQVVPHQSRVDLLQERFDQGLSPSSLKVYAAAISAFHLRVEGKSVGSHELM</sequence>
<reference evidence="5 6" key="1">
    <citation type="journal article" date="2019" name="Sci. Data">
        <title>Hybrid genome assembly and annotation of Danionella translucida.</title>
        <authorList>
            <person name="Kadobianskyi M."/>
            <person name="Schulze L."/>
            <person name="Schuelke M."/>
            <person name="Judkewitz B."/>
        </authorList>
    </citation>
    <scope>NUCLEOTIDE SEQUENCE [LARGE SCALE GENOMIC DNA]</scope>
    <source>
        <strain evidence="5 6">Bolton</strain>
    </source>
</reference>
<accession>A0A553QRL6</accession>
<evidence type="ECO:0000256" key="3">
    <source>
        <dbReference type="SAM" id="MobiDB-lite"/>
    </source>
</evidence>
<feature type="non-terminal residue" evidence="5">
    <location>
        <position position="610"/>
    </location>
</feature>
<dbReference type="PANTHER" id="PTHR33050">
    <property type="entry name" value="REVERSE TRANSCRIPTASE DOMAIN-CONTAINING PROTEIN"/>
    <property type="match status" value="1"/>
</dbReference>
<organism evidence="5 6">
    <name type="scientific">Danionella cerebrum</name>
    <dbReference type="NCBI Taxonomy" id="2873325"/>
    <lineage>
        <taxon>Eukaryota</taxon>
        <taxon>Metazoa</taxon>
        <taxon>Chordata</taxon>
        <taxon>Craniata</taxon>
        <taxon>Vertebrata</taxon>
        <taxon>Euteleostomi</taxon>
        <taxon>Actinopterygii</taxon>
        <taxon>Neopterygii</taxon>
        <taxon>Teleostei</taxon>
        <taxon>Ostariophysi</taxon>
        <taxon>Cypriniformes</taxon>
        <taxon>Danionidae</taxon>
        <taxon>Danioninae</taxon>
        <taxon>Danionella</taxon>
    </lineage>
</organism>
<feature type="region of interest" description="Disordered" evidence="3">
    <location>
        <begin position="486"/>
        <end position="513"/>
    </location>
</feature>
<gene>
    <name evidence="5" type="ORF">DNTS_028994</name>
</gene>
<comment type="caution">
    <text evidence="5">The sequence shown here is derived from an EMBL/GenBank/DDBJ whole genome shotgun (WGS) entry which is preliminary data.</text>
</comment>